<dbReference type="EMBL" id="KV156364">
    <property type="protein sequence ID" value="KZT76085.1"/>
    <property type="molecule type" value="Genomic_DNA"/>
</dbReference>
<feature type="region of interest" description="Disordered" evidence="1">
    <location>
        <begin position="34"/>
        <end position="58"/>
    </location>
</feature>
<gene>
    <name evidence="2" type="ORF">F511_46890</name>
</gene>
<dbReference type="AlphaFoldDB" id="A0A2Z6ZSF5"/>
<evidence type="ECO:0000313" key="2">
    <source>
        <dbReference type="EMBL" id="KZT76085.1"/>
    </source>
</evidence>
<evidence type="ECO:0000313" key="3">
    <source>
        <dbReference type="Proteomes" id="UP000250235"/>
    </source>
</evidence>
<reference evidence="2 3" key="1">
    <citation type="journal article" date="2015" name="Proc. Natl. Acad. Sci. U.S.A.">
        <title>The resurrection genome of Boea hygrometrica: A blueprint for survival of dehydration.</title>
        <authorList>
            <person name="Xiao L."/>
            <person name="Yang G."/>
            <person name="Zhang L."/>
            <person name="Yang X."/>
            <person name="Zhao S."/>
            <person name="Ji Z."/>
            <person name="Zhou Q."/>
            <person name="Hu M."/>
            <person name="Wang Y."/>
            <person name="Chen M."/>
            <person name="Xu Y."/>
            <person name="Jin H."/>
            <person name="Xiao X."/>
            <person name="Hu G."/>
            <person name="Bao F."/>
            <person name="Hu Y."/>
            <person name="Wan P."/>
            <person name="Li L."/>
            <person name="Deng X."/>
            <person name="Kuang T."/>
            <person name="Xiang C."/>
            <person name="Zhu J.K."/>
            <person name="Oliver M.J."/>
            <person name="He Y."/>
        </authorList>
    </citation>
    <scope>NUCLEOTIDE SEQUENCE [LARGE SCALE GENOMIC DNA]</scope>
    <source>
        <strain evidence="3">cv. XS01</strain>
    </source>
</reference>
<keyword evidence="3" id="KW-1185">Reference proteome</keyword>
<dbReference type="Proteomes" id="UP000250235">
    <property type="component" value="Unassembled WGS sequence"/>
</dbReference>
<organism evidence="2 3">
    <name type="scientific">Dorcoceras hygrometricum</name>
    <dbReference type="NCBI Taxonomy" id="472368"/>
    <lineage>
        <taxon>Eukaryota</taxon>
        <taxon>Viridiplantae</taxon>
        <taxon>Streptophyta</taxon>
        <taxon>Embryophyta</taxon>
        <taxon>Tracheophyta</taxon>
        <taxon>Spermatophyta</taxon>
        <taxon>Magnoliopsida</taxon>
        <taxon>eudicotyledons</taxon>
        <taxon>Gunneridae</taxon>
        <taxon>Pentapetalae</taxon>
        <taxon>asterids</taxon>
        <taxon>lamiids</taxon>
        <taxon>Lamiales</taxon>
        <taxon>Gesneriaceae</taxon>
        <taxon>Didymocarpoideae</taxon>
        <taxon>Trichosporeae</taxon>
        <taxon>Loxocarpinae</taxon>
        <taxon>Dorcoceras</taxon>
    </lineage>
</organism>
<feature type="compositionally biased region" description="Polar residues" evidence="1">
    <location>
        <begin position="40"/>
        <end position="58"/>
    </location>
</feature>
<name>A0A2Z6ZSF5_9LAMI</name>
<accession>A0A2Z6ZSF5</accession>
<protein>
    <submittedName>
        <fullName evidence="2">Uncharacterized protein</fullName>
    </submittedName>
</protein>
<feature type="compositionally biased region" description="Basic and acidic residues" evidence="1">
    <location>
        <begin position="1"/>
        <end position="11"/>
    </location>
</feature>
<proteinExistence type="predicted"/>
<sequence>MRTNAGKEKHATRTNTHSVACDIKPLVRPQFYHFEPRQATPRTTMNHLTTSPDPSSRP</sequence>
<evidence type="ECO:0000256" key="1">
    <source>
        <dbReference type="SAM" id="MobiDB-lite"/>
    </source>
</evidence>
<feature type="region of interest" description="Disordered" evidence="1">
    <location>
        <begin position="1"/>
        <end position="20"/>
    </location>
</feature>